<dbReference type="GO" id="GO:0030267">
    <property type="term" value="F:glyoxylate reductase (NADPH) activity"/>
    <property type="evidence" value="ECO:0007669"/>
    <property type="project" value="UniProtKB-EC"/>
</dbReference>
<evidence type="ECO:0000313" key="7">
    <source>
        <dbReference type="EMBL" id="SUI61435.1"/>
    </source>
</evidence>
<dbReference type="PANTHER" id="PTHR10996">
    <property type="entry name" value="2-HYDROXYACID DEHYDROGENASE-RELATED"/>
    <property type="match status" value="1"/>
</dbReference>
<keyword evidence="7" id="KW-0670">Pyruvate</keyword>
<dbReference type="CDD" id="cd12156">
    <property type="entry name" value="HPPR"/>
    <property type="match status" value="1"/>
</dbReference>
<dbReference type="EC" id="1.1.1.79" evidence="7"/>
<evidence type="ECO:0000256" key="1">
    <source>
        <dbReference type="ARBA" id="ARBA00022857"/>
    </source>
</evidence>
<evidence type="ECO:0000259" key="5">
    <source>
        <dbReference type="Pfam" id="PF00389"/>
    </source>
</evidence>
<proteinExistence type="inferred from homology"/>
<dbReference type="AlphaFoldDB" id="A0A379ZGQ0"/>
<dbReference type="PANTHER" id="PTHR10996:SF178">
    <property type="entry name" value="2-HYDROXYACID DEHYDROGENASE YGL185C-RELATED"/>
    <property type="match status" value="1"/>
</dbReference>
<dbReference type="Proteomes" id="UP000255529">
    <property type="component" value="Unassembled WGS sequence"/>
</dbReference>
<reference evidence="7 8" key="1">
    <citation type="submission" date="2018-06" db="EMBL/GenBank/DDBJ databases">
        <authorList>
            <consortium name="Pathogen Informatics"/>
            <person name="Doyle S."/>
        </authorList>
    </citation>
    <scope>NUCLEOTIDE SEQUENCE [LARGE SCALE GENOMIC DNA]</scope>
    <source>
        <strain evidence="7 8">NCTC11544</strain>
    </source>
</reference>
<dbReference type="InterPro" id="IPR029752">
    <property type="entry name" value="D-isomer_DH_CS1"/>
</dbReference>
<dbReference type="GO" id="GO:0051287">
    <property type="term" value="F:NAD binding"/>
    <property type="evidence" value="ECO:0007669"/>
    <property type="project" value="InterPro"/>
</dbReference>
<sequence>MAETILQASPLPQRLVVQLRQHFPLVDQRELAPLALAARAGEFTVLLVDGETAVSAAQIAVLPQLKLIAVFGVGYERVDVQAARAQGVRVTHTPGVLTDNVADLAIGLLLATARQIGGAQRFIERGDWLQGGYPWTRKVSGARLGILGLGRIGRAIAQRAAAFKMDVSYHSRQQYDDFTGRFFATPLALAEHCDFLLVCTNGGVATRALVDAKVLAALGANGILINIARGSVVDEAALVKAIDQGVIAGAGLDVFECEPQVPAGLMGRDNVVLTPHMASATHSTRRMMADLVFDNIAAYFAGRALPTPVAESPNP</sequence>
<dbReference type="SUPFAM" id="SSF52283">
    <property type="entry name" value="Formate/glycerate dehydrogenase catalytic domain-like"/>
    <property type="match status" value="1"/>
</dbReference>
<accession>A0A379ZGQ0</accession>
<dbReference type="Pfam" id="PF02826">
    <property type="entry name" value="2-Hacid_dh_C"/>
    <property type="match status" value="1"/>
</dbReference>
<dbReference type="Pfam" id="PF00389">
    <property type="entry name" value="2-Hacid_dh"/>
    <property type="match status" value="1"/>
</dbReference>
<feature type="domain" description="D-isomer specific 2-hydroxyacid dehydrogenase catalytic" evidence="5">
    <location>
        <begin position="30"/>
        <end position="309"/>
    </location>
</feature>
<gene>
    <name evidence="7" type="primary">ghrB_2</name>
    <name evidence="7" type="ORF">NCTC11544_02256</name>
</gene>
<dbReference type="InterPro" id="IPR006140">
    <property type="entry name" value="D-isomer_DH_NAD-bd"/>
</dbReference>
<feature type="domain" description="D-isomer specific 2-hydroxyacid dehydrogenase NAD-binding" evidence="6">
    <location>
        <begin position="106"/>
        <end position="278"/>
    </location>
</feature>
<keyword evidence="3" id="KW-0520">NAD</keyword>
<evidence type="ECO:0000256" key="4">
    <source>
        <dbReference type="RuleBase" id="RU003719"/>
    </source>
</evidence>
<dbReference type="InterPro" id="IPR036291">
    <property type="entry name" value="NAD(P)-bd_dom_sf"/>
</dbReference>
<name>A0A379ZGQ0_9GAMM</name>
<evidence type="ECO:0000259" key="6">
    <source>
        <dbReference type="Pfam" id="PF02826"/>
    </source>
</evidence>
<dbReference type="GO" id="GO:0016618">
    <property type="term" value="F:hydroxypyruvate reductase [NAD(P)H] activity"/>
    <property type="evidence" value="ECO:0007669"/>
    <property type="project" value="TreeGrafter"/>
</dbReference>
<protein>
    <submittedName>
        <fullName evidence="7">Glyoxylate/hydroxypyruvate reductase B</fullName>
        <ecNumber evidence="7">1.1.1.79</ecNumber>
    </submittedName>
</protein>
<dbReference type="FunFam" id="3.40.50.720:FF:000213">
    <property type="entry name" value="Putative 2-hydroxyacid dehydrogenase"/>
    <property type="match status" value="1"/>
</dbReference>
<dbReference type="InterPro" id="IPR050223">
    <property type="entry name" value="D-isomer_2-hydroxyacid_DH"/>
</dbReference>
<organism evidence="7 8">
    <name type="scientific">Serratia quinivorans</name>
    <dbReference type="NCBI Taxonomy" id="137545"/>
    <lineage>
        <taxon>Bacteria</taxon>
        <taxon>Pseudomonadati</taxon>
        <taxon>Pseudomonadota</taxon>
        <taxon>Gammaproteobacteria</taxon>
        <taxon>Enterobacterales</taxon>
        <taxon>Yersiniaceae</taxon>
        <taxon>Serratia</taxon>
    </lineage>
</organism>
<evidence type="ECO:0000256" key="2">
    <source>
        <dbReference type="ARBA" id="ARBA00023002"/>
    </source>
</evidence>
<dbReference type="InterPro" id="IPR006139">
    <property type="entry name" value="D-isomer_2_OHA_DH_cat_dom"/>
</dbReference>
<dbReference type="GO" id="GO:0005829">
    <property type="term" value="C:cytosol"/>
    <property type="evidence" value="ECO:0007669"/>
    <property type="project" value="TreeGrafter"/>
</dbReference>
<keyword evidence="1" id="KW-0521">NADP</keyword>
<evidence type="ECO:0000313" key="8">
    <source>
        <dbReference type="Proteomes" id="UP000255529"/>
    </source>
</evidence>
<dbReference type="Gene3D" id="3.40.50.720">
    <property type="entry name" value="NAD(P)-binding Rossmann-like Domain"/>
    <property type="match status" value="2"/>
</dbReference>
<dbReference type="PROSITE" id="PS00065">
    <property type="entry name" value="D_2_HYDROXYACID_DH_1"/>
    <property type="match status" value="1"/>
</dbReference>
<comment type="similarity">
    <text evidence="4">Belongs to the D-isomer specific 2-hydroxyacid dehydrogenase family.</text>
</comment>
<evidence type="ECO:0000256" key="3">
    <source>
        <dbReference type="ARBA" id="ARBA00023027"/>
    </source>
</evidence>
<keyword evidence="2 4" id="KW-0560">Oxidoreductase</keyword>
<dbReference type="EMBL" id="UGYN01000002">
    <property type="protein sequence ID" value="SUI61435.1"/>
    <property type="molecule type" value="Genomic_DNA"/>
</dbReference>
<dbReference type="SUPFAM" id="SSF51735">
    <property type="entry name" value="NAD(P)-binding Rossmann-fold domains"/>
    <property type="match status" value="1"/>
</dbReference>
<dbReference type="RefSeq" id="WP_115183496.1">
    <property type="nucleotide sequence ID" value="NZ_CAMKUF010000005.1"/>
</dbReference>